<comment type="caution">
    <text evidence="3">The sequence shown here is derived from an EMBL/GenBank/DDBJ whole genome shotgun (WGS) entry which is preliminary data.</text>
</comment>
<dbReference type="CDD" id="cd05266">
    <property type="entry name" value="SDR_a4"/>
    <property type="match status" value="1"/>
</dbReference>
<dbReference type="RefSeq" id="WP_275823521.1">
    <property type="nucleotide sequence ID" value="NZ_JARHUD010000007.1"/>
</dbReference>
<dbReference type="InterPro" id="IPR001509">
    <property type="entry name" value="Epimerase_deHydtase"/>
</dbReference>
<proteinExistence type="predicted"/>
<reference evidence="3 4" key="1">
    <citation type="submission" date="2023-03" db="EMBL/GenBank/DDBJ databases">
        <title>Fodinicurvata sp. CAU 1616 isolated from sea sendiment.</title>
        <authorList>
            <person name="Kim W."/>
        </authorList>
    </citation>
    <scope>NUCLEOTIDE SEQUENCE [LARGE SCALE GENOMIC DNA]</scope>
    <source>
        <strain evidence="3 4">CAU 1616</strain>
    </source>
</reference>
<feature type="domain" description="NAD-dependent epimerase/dehydratase" evidence="2">
    <location>
        <begin position="99"/>
        <end position="216"/>
    </location>
</feature>
<dbReference type="InterPro" id="IPR036291">
    <property type="entry name" value="NAD(P)-bd_dom_sf"/>
</dbReference>
<keyword evidence="4" id="KW-1185">Reference proteome</keyword>
<dbReference type="Gene3D" id="3.40.50.720">
    <property type="entry name" value="NAD(P)-binding Rossmann-like Domain"/>
    <property type="match status" value="1"/>
</dbReference>
<keyword evidence="1" id="KW-0520">NAD</keyword>
<evidence type="ECO:0000313" key="4">
    <source>
        <dbReference type="Proteomes" id="UP001215503"/>
    </source>
</evidence>
<name>A0ABT5YPK2_9PROT</name>
<accession>A0ABT5YPK2</accession>
<sequence length="293" mass="31456">MSDSRAHSAFIFGLGYTGSCLAARLQGQGRRVAGTVSSEEGVRRLRDRGIQAHRFADGTLAEAALPELQGAAFILSSIPPQEGRDIVLPLLHRSLDHDGVTRWLGYLSTTGVYGDRQGAWVDETTPPAPGSARAQHRVEAEAGWAALAQELGATSAVFRIAGIYGPGRNALEALQAGTARRIVKPGQVFSRIHVDDLVTVLAAAMAQPDKSGNFNLADDLPASTAEVVAYAAELLQRPPPPVEDFESADLSPMARSFYAECRRVSNRRIKEVLGVTLAFPTYREGLQALLRTL</sequence>
<protein>
    <submittedName>
        <fullName evidence="3">SDR family oxidoreductase</fullName>
    </submittedName>
</protein>
<gene>
    <name evidence="3" type="ORF">P2G67_12325</name>
</gene>
<dbReference type="Pfam" id="PF01370">
    <property type="entry name" value="Epimerase"/>
    <property type="match status" value="1"/>
</dbReference>
<organism evidence="3 4">
    <name type="scientific">Aquibaculum arenosum</name>
    <dbReference type="NCBI Taxonomy" id="3032591"/>
    <lineage>
        <taxon>Bacteria</taxon>
        <taxon>Pseudomonadati</taxon>
        <taxon>Pseudomonadota</taxon>
        <taxon>Alphaproteobacteria</taxon>
        <taxon>Rhodospirillales</taxon>
        <taxon>Rhodovibrionaceae</taxon>
        <taxon>Aquibaculum</taxon>
    </lineage>
</organism>
<evidence type="ECO:0000313" key="3">
    <source>
        <dbReference type="EMBL" id="MDF2096762.1"/>
    </source>
</evidence>
<dbReference type="PANTHER" id="PTHR43574">
    <property type="entry name" value="EPIMERASE-RELATED"/>
    <property type="match status" value="1"/>
</dbReference>
<evidence type="ECO:0000256" key="1">
    <source>
        <dbReference type="ARBA" id="ARBA00023027"/>
    </source>
</evidence>
<evidence type="ECO:0000259" key="2">
    <source>
        <dbReference type="Pfam" id="PF01370"/>
    </source>
</evidence>
<dbReference type="SUPFAM" id="SSF51735">
    <property type="entry name" value="NAD(P)-binding Rossmann-fold domains"/>
    <property type="match status" value="1"/>
</dbReference>
<dbReference type="EMBL" id="JARHUD010000007">
    <property type="protein sequence ID" value="MDF2096762.1"/>
    <property type="molecule type" value="Genomic_DNA"/>
</dbReference>
<dbReference type="Proteomes" id="UP001215503">
    <property type="component" value="Unassembled WGS sequence"/>
</dbReference>